<comment type="caution">
    <text evidence="7">The sequence shown here is derived from an EMBL/GenBank/DDBJ whole genome shotgun (WGS) entry which is preliminary data.</text>
</comment>
<organism evidence="7 8">
    <name type="scientific">Panaeolus cyanescens</name>
    <dbReference type="NCBI Taxonomy" id="181874"/>
    <lineage>
        <taxon>Eukaryota</taxon>
        <taxon>Fungi</taxon>
        <taxon>Dikarya</taxon>
        <taxon>Basidiomycota</taxon>
        <taxon>Agaricomycotina</taxon>
        <taxon>Agaricomycetes</taxon>
        <taxon>Agaricomycetidae</taxon>
        <taxon>Agaricales</taxon>
        <taxon>Agaricineae</taxon>
        <taxon>Galeropsidaceae</taxon>
        <taxon>Panaeolus</taxon>
    </lineage>
</organism>
<dbReference type="PANTHER" id="PTHR43735">
    <property type="entry name" value="APOPTOSIS-INDUCING FACTOR 1"/>
    <property type="match status" value="1"/>
</dbReference>
<keyword evidence="4" id="KW-0560">Oxidoreductase</keyword>
<protein>
    <recommendedName>
        <fullName evidence="6">FAD/NAD(P)-binding domain-containing protein</fullName>
    </recommendedName>
</protein>
<dbReference type="GO" id="GO:0005737">
    <property type="term" value="C:cytoplasm"/>
    <property type="evidence" value="ECO:0007669"/>
    <property type="project" value="TreeGrafter"/>
</dbReference>
<keyword evidence="8" id="KW-1185">Reference proteome</keyword>
<evidence type="ECO:0000256" key="2">
    <source>
        <dbReference type="ARBA" id="ARBA00022630"/>
    </source>
</evidence>
<dbReference type="AlphaFoldDB" id="A0A409YE87"/>
<dbReference type="GO" id="GO:0050660">
    <property type="term" value="F:flavin adenine dinucleotide binding"/>
    <property type="evidence" value="ECO:0007669"/>
    <property type="project" value="TreeGrafter"/>
</dbReference>
<evidence type="ECO:0000256" key="1">
    <source>
        <dbReference type="ARBA" id="ARBA00006442"/>
    </source>
</evidence>
<gene>
    <name evidence="7" type="ORF">CVT24_006334</name>
</gene>
<dbReference type="STRING" id="181874.A0A409YE87"/>
<feature type="transmembrane region" description="Helical" evidence="5">
    <location>
        <begin position="335"/>
        <end position="352"/>
    </location>
</feature>
<dbReference type="EMBL" id="NHTK01001255">
    <property type="protein sequence ID" value="PPR01332.1"/>
    <property type="molecule type" value="Genomic_DNA"/>
</dbReference>
<name>A0A409YE87_9AGAR</name>
<dbReference type="SUPFAM" id="SSF51905">
    <property type="entry name" value="FAD/NAD(P)-binding domain"/>
    <property type="match status" value="1"/>
</dbReference>
<dbReference type="GO" id="GO:0004174">
    <property type="term" value="F:electron-transferring-flavoprotein dehydrogenase activity"/>
    <property type="evidence" value="ECO:0007669"/>
    <property type="project" value="TreeGrafter"/>
</dbReference>
<keyword evidence="3" id="KW-0274">FAD</keyword>
<evidence type="ECO:0000313" key="8">
    <source>
        <dbReference type="Proteomes" id="UP000284842"/>
    </source>
</evidence>
<keyword evidence="5" id="KW-0472">Membrane</keyword>
<evidence type="ECO:0000313" key="7">
    <source>
        <dbReference type="EMBL" id="PPR01332.1"/>
    </source>
</evidence>
<accession>A0A409YE87</accession>
<evidence type="ECO:0000256" key="4">
    <source>
        <dbReference type="ARBA" id="ARBA00023002"/>
    </source>
</evidence>
<comment type="similarity">
    <text evidence="1">Belongs to the FAD-dependent oxidoreductase family.</text>
</comment>
<dbReference type="InterPro" id="IPR036188">
    <property type="entry name" value="FAD/NAD-bd_sf"/>
</dbReference>
<dbReference type="Pfam" id="PF07992">
    <property type="entry name" value="Pyr_redox_2"/>
    <property type="match status" value="1"/>
</dbReference>
<dbReference type="InParanoid" id="A0A409YE87"/>
<dbReference type="PANTHER" id="PTHR43735:SF3">
    <property type="entry name" value="FERROPTOSIS SUPPRESSOR PROTEIN 1"/>
    <property type="match status" value="1"/>
</dbReference>
<reference evidence="7 8" key="1">
    <citation type="journal article" date="2018" name="Evol. Lett.">
        <title>Horizontal gene cluster transfer increased hallucinogenic mushroom diversity.</title>
        <authorList>
            <person name="Reynolds H.T."/>
            <person name="Vijayakumar V."/>
            <person name="Gluck-Thaler E."/>
            <person name="Korotkin H.B."/>
            <person name="Matheny P.B."/>
            <person name="Slot J.C."/>
        </authorList>
    </citation>
    <scope>NUCLEOTIDE SEQUENCE [LARGE SCALE GENOMIC DNA]</scope>
    <source>
        <strain evidence="7 8">2629</strain>
    </source>
</reference>
<dbReference type="PRINTS" id="PR00411">
    <property type="entry name" value="PNDRDTASEI"/>
</dbReference>
<dbReference type="PRINTS" id="PR00368">
    <property type="entry name" value="FADPNR"/>
</dbReference>
<proteinExistence type="inferred from homology"/>
<feature type="domain" description="FAD/NAD(P)-binding" evidence="6">
    <location>
        <begin position="6"/>
        <end position="292"/>
    </location>
</feature>
<keyword evidence="5" id="KW-1133">Transmembrane helix</keyword>
<evidence type="ECO:0000259" key="6">
    <source>
        <dbReference type="Pfam" id="PF07992"/>
    </source>
</evidence>
<keyword evidence="2" id="KW-0285">Flavoprotein</keyword>
<dbReference type="Gene3D" id="3.50.50.100">
    <property type="match status" value="1"/>
</dbReference>
<evidence type="ECO:0000256" key="3">
    <source>
        <dbReference type="ARBA" id="ARBA00022827"/>
    </source>
</evidence>
<dbReference type="InterPro" id="IPR023753">
    <property type="entry name" value="FAD/NAD-binding_dom"/>
</dbReference>
<dbReference type="Proteomes" id="UP000284842">
    <property type="component" value="Unassembled WGS sequence"/>
</dbReference>
<evidence type="ECO:0000256" key="5">
    <source>
        <dbReference type="SAM" id="Phobius"/>
    </source>
</evidence>
<sequence length="371" mass="40191">MSSGKRIVVVGGGAAGSQIAKSLSQQLSDGSSITLIEAREYYPHYIGSLRAVVTEEGGLEDKVLIPLDKLFTKDNGRVVHETVASISANAGGNGGNVVTSNGATYPYDVLVVATGNTWDGPLAFPNTRSETVSHINKWRKQFRDANGIAIVGGGPVGCELAGELRDVYKDKAITIVQRETRLLSAAYPEKYRRYVDQRWTERGITLITDDEVPTISAYPATHAMTKKGVSLNADLIVPCWGGRPNTDFLKSLGNNVLTSRGHVRVDQHLQIDGMRGIFAAGDIIDWDEVKQAVKYTAHTTTIVTNIKRLVSNSAPTAVYKSPSEVILLTNGVNGGAAYLGLLWGIVFGDWFVKMAKSKDLFITMTRKTLGY</sequence>
<keyword evidence="5" id="KW-0812">Transmembrane</keyword>
<dbReference type="OrthoDB" id="202203at2759"/>